<dbReference type="PANTHER" id="PTHR30532">
    <property type="entry name" value="IRON III DICITRATE-BINDING PERIPLASMIC PROTEIN"/>
    <property type="match status" value="1"/>
</dbReference>
<comment type="caution">
    <text evidence="7">The sequence shown here is derived from an EMBL/GenBank/DDBJ whole genome shotgun (WGS) entry which is preliminary data.</text>
</comment>
<dbReference type="CDD" id="cd01140">
    <property type="entry name" value="FatB"/>
    <property type="match status" value="1"/>
</dbReference>
<evidence type="ECO:0000256" key="5">
    <source>
        <dbReference type="SAM" id="SignalP"/>
    </source>
</evidence>
<evidence type="ECO:0000256" key="2">
    <source>
        <dbReference type="ARBA" id="ARBA00008814"/>
    </source>
</evidence>
<dbReference type="InterPro" id="IPR033870">
    <property type="entry name" value="FatB"/>
</dbReference>
<dbReference type="PANTHER" id="PTHR30532:SF28">
    <property type="entry name" value="PETROBACTIN-BINDING PROTEIN YCLQ"/>
    <property type="match status" value="1"/>
</dbReference>
<comment type="similarity">
    <text evidence="2">Belongs to the bacterial solute-binding protein 8 family.</text>
</comment>
<comment type="subcellular location">
    <subcellularLocation>
        <location evidence="1">Cell envelope</location>
    </subcellularLocation>
</comment>
<dbReference type="InterPro" id="IPR051313">
    <property type="entry name" value="Bact_iron-sidero_bind"/>
</dbReference>
<dbReference type="Proteomes" id="UP001519308">
    <property type="component" value="Unassembled WGS sequence"/>
</dbReference>
<evidence type="ECO:0000259" key="6">
    <source>
        <dbReference type="PROSITE" id="PS50983"/>
    </source>
</evidence>
<evidence type="ECO:0000256" key="1">
    <source>
        <dbReference type="ARBA" id="ARBA00004196"/>
    </source>
</evidence>
<reference evidence="7 8" key="1">
    <citation type="submission" date="2021-03" db="EMBL/GenBank/DDBJ databases">
        <title>Genomic Encyclopedia of Type Strains, Phase IV (KMG-IV): sequencing the most valuable type-strain genomes for metagenomic binning, comparative biology and taxonomic classification.</title>
        <authorList>
            <person name="Goeker M."/>
        </authorList>
    </citation>
    <scope>NUCLEOTIDE SEQUENCE [LARGE SCALE GENOMIC DNA]</scope>
    <source>
        <strain evidence="7 8">DSM 28650</strain>
    </source>
</reference>
<dbReference type="Pfam" id="PF01497">
    <property type="entry name" value="Peripla_BP_2"/>
    <property type="match status" value="1"/>
</dbReference>
<dbReference type="EMBL" id="JAGGLL010000031">
    <property type="protein sequence ID" value="MBP2023521.1"/>
    <property type="molecule type" value="Genomic_DNA"/>
</dbReference>
<sequence>MKTISKKIAMAAVLMGVMLVSAVGCSNGSSSKKAAEPASSANVQAEAPKEVKITHELGEVVLKETPKKIVVFDYGILDGLNKMGVEIFALPKATLPVALEKYKDEKYVDVGTLKEANFEKIYEINPDLIIISARQKEQYAEFSKIAPTVFVQLDDKDYVGSFKKNMNLLGEVFNKKDVVEKELNAIENSIKTLNEKVTATGKNALILLANDGALSAYGKVSRFGIIHNNFGFKPVDENIQASTHGQSVSFEYVVEKNPDYIFVIDRAAVTGGSTTASKALDNELIKNTEAYKNNRIIYLDPATWYVGGGGFNSTIKMISEVEAAIK</sequence>
<dbReference type="Gene3D" id="3.40.50.1980">
    <property type="entry name" value="Nitrogenase molybdenum iron protein domain"/>
    <property type="match status" value="2"/>
</dbReference>
<keyword evidence="4 5" id="KW-0732">Signal</keyword>
<keyword evidence="8" id="KW-1185">Reference proteome</keyword>
<dbReference type="PROSITE" id="PS51257">
    <property type="entry name" value="PROKAR_LIPOPROTEIN"/>
    <property type="match status" value="1"/>
</dbReference>
<keyword evidence="3" id="KW-0813">Transport</keyword>
<name>A0ABS4K8N8_9CLOT</name>
<evidence type="ECO:0000313" key="8">
    <source>
        <dbReference type="Proteomes" id="UP001519308"/>
    </source>
</evidence>
<proteinExistence type="inferred from homology"/>
<evidence type="ECO:0000313" key="7">
    <source>
        <dbReference type="EMBL" id="MBP2023521.1"/>
    </source>
</evidence>
<dbReference type="SUPFAM" id="SSF53807">
    <property type="entry name" value="Helical backbone' metal receptor"/>
    <property type="match status" value="1"/>
</dbReference>
<feature type="signal peptide" evidence="5">
    <location>
        <begin position="1"/>
        <end position="22"/>
    </location>
</feature>
<organism evidence="7 8">
    <name type="scientific">Clostridium punense</name>
    <dbReference type="NCBI Taxonomy" id="1054297"/>
    <lineage>
        <taxon>Bacteria</taxon>
        <taxon>Bacillati</taxon>
        <taxon>Bacillota</taxon>
        <taxon>Clostridia</taxon>
        <taxon>Eubacteriales</taxon>
        <taxon>Clostridiaceae</taxon>
        <taxon>Clostridium</taxon>
    </lineage>
</organism>
<protein>
    <submittedName>
        <fullName evidence="7">Iron complex transport system substrate-binding protein</fullName>
    </submittedName>
</protein>
<accession>A0ABS4K8N8</accession>
<dbReference type="PROSITE" id="PS50983">
    <property type="entry name" value="FE_B12_PBP"/>
    <property type="match status" value="1"/>
</dbReference>
<feature type="chain" id="PRO_5046817516" evidence="5">
    <location>
        <begin position="23"/>
        <end position="326"/>
    </location>
</feature>
<dbReference type="InterPro" id="IPR002491">
    <property type="entry name" value="ABC_transptr_periplasmic_BD"/>
</dbReference>
<dbReference type="RefSeq" id="WP_021283213.1">
    <property type="nucleotide sequence ID" value="NZ_JBHRZU010000058.1"/>
</dbReference>
<evidence type="ECO:0000256" key="4">
    <source>
        <dbReference type="ARBA" id="ARBA00022729"/>
    </source>
</evidence>
<feature type="domain" description="Fe/B12 periplasmic-binding" evidence="6">
    <location>
        <begin position="68"/>
        <end position="326"/>
    </location>
</feature>
<evidence type="ECO:0000256" key="3">
    <source>
        <dbReference type="ARBA" id="ARBA00022448"/>
    </source>
</evidence>
<gene>
    <name evidence="7" type="ORF">J2Z44_003358</name>
</gene>